<gene>
    <name evidence="2" type="ORF">CSHISOI_10108</name>
</gene>
<organism evidence="2 3">
    <name type="scientific">Colletotrichum shisoi</name>
    <dbReference type="NCBI Taxonomy" id="2078593"/>
    <lineage>
        <taxon>Eukaryota</taxon>
        <taxon>Fungi</taxon>
        <taxon>Dikarya</taxon>
        <taxon>Ascomycota</taxon>
        <taxon>Pezizomycotina</taxon>
        <taxon>Sordariomycetes</taxon>
        <taxon>Hypocreomycetidae</taxon>
        <taxon>Glomerellales</taxon>
        <taxon>Glomerellaceae</taxon>
        <taxon>Colletotrichum</taxon>
        <taxon>Colletotrichum destructivum species complex</taxon>
    </lineage>
</organism>
<keyword evidence="3" id="KW-1185">Reference proteome</keyword>
<reference evidence="2 3" key="1">
    <citation type="journal article" date="2019" name="Sci. Rep.">
        <title>Colletotrichum shisoi sp. nov., an anthracnose pathogen of Perilla frutescens in Japan: molecular phylogenetic, morphological and genomic evidence.</title>
        <authorList>
            <person name="Gan P."/>
            <person name="Tsushima A."/>
            <person name="Hiroyama R."/>
            <person name="Narusaka M."/>
            <person name="Takano Y."/>
            <person name="Narusaka Y."/>
            <person name="Kawaradani M."/>
            <person name="Damm U."/>
            <person name="Shirasu K."/>
        </authorList>
    </citation>
    <scope>NUCLEOTIDE SEQUENCE [LARGE SCALE GENOMIC DNA]</scope>
    <source>
        <strain evidence="2 3">PG-2018a</strain>
    </source>
</reference>
<evidence type="ECO:0000256" key="1">
    <source>
        <dbReference type="SAM" id="MobiDB-lite"/>
    </source>
</evidence>
<proteinExistence type="predicted"/>
<dbReference type="AlphaFoldDB" id="A0A5Q4BEY9"/>
<protein>
    <submittedName>
        <fullName evidence="2">Uncharacterized protein</fullName>
    </submittedName>
</protein>
<feature type="region of interest" description="Disordered" evidence="1">
    <location>
        <begin position="1"/>
        <end position="40"/>
    </location>
</feature>
<comment type="caution">
    <text evidence="2">The sequence shown here is derived from an EMBL/GenBank/DDBJ whole genome shotgun (WGS) entry which is preliminary data.</text>
</comment>
<dbReference type="Proteomes" id="UP000326340">
    <property type="component" value="Unassembled WGS sequence"/>
</dbReference>
<name>A0A5Q4BEY9_9PEZI</name>
<accession>A0A5Q4BEY9</accession>
<dbReference type="EMBL" id="PUHP01001690">
    <property type="protein sequence ID" value="TQN65331.1"/>
    <property type="molecule type" value="Genomic_DNA"/>
</dbReference>
<evidence type="ECO:0000313" key="2">
    <source>
        <dbReference type="EMBL" id="TQN65331.1"/>
    </source>
</evidence>
<evidence type="ECO:0000313" key="3">
    <source>
        <dbReference type="Proteomes" id="UP000326340"/>
    </source>
</evidence>
<sequence length="40" mass="4502">MRPRKTDGATCHPRVQKLDRRTVPDVGGQRGRQANSATRQ</sequence>